<reference evidence="3 4" key="1">
    <citation type="submission" date="2021-06" db="EMBL/GenBank/DDBJ databases">
        <title>A haploid diamondback moth (Plutella xylostella L.) genome assembly resolves 31 chromosomes and identifies a diamide resistance mutation.</title>
        <authorList>
            <person name="Ward C.M."/>
            <person name="Perry K.D."/>
            <person name="Baker G."/>
            <person name="Powis K."/>
            <person name="Heckel D.G."/>
            <person name="Baxter S.W."/>
        </authorList>
    </citation>
    <scope>NUCLEOTIDE SEQUENCE [LARGE SCALE GENOMIC DNA]</scope>
    <source>
        <strain evidence="3 4">LV</strain>
        <tissue evidence="3">Single pupa</tissue>
    </source>
</reference>
<evidence type="ECO:0000313" key="3">
    <source>
        <dbReference type="EMBL" id="KAG7305008.1"/>
    </source>
</evidence>
<protein>
    <recommendedName>
        <fullName evidence="2">CCHC-type domain-containing protein</fullName>
    </recommendedName>
</protein>
<dbReference type="Proteomes" id="UP000823941">
    <property type="component" value="Chromosome 14"/>
</dbReference>
<keyword evidence="1" id="KW-0862">Zinc</keyword>
<accession>A0ABQ7QID9</accession>
<dbReference type="PANTHER" id="PTHR33198">
    <property type="entry name" value="ANK_REP_REGION DOMAIN-CONTAINING PROTEIN-RELATED"/>
    <property type="match status" value="1"/>
</dbReference>
<name>A0ABQ7QID9_PLUXY</name>
<dbReference type="InterPro" id="IPR001878">
    <property type="entry name" value="Znf_CCHC"/>
</dbReference>
<keyword evidence="4" id="KW-1185">Reference proteome</keyword>
<dbReference type="SUPFAM" id="SSF57756">
    <property type="entry name" value="Retrovirus zinc finger-like domains"/>
    <property type="match status" value="1"/>
</dbReference>
<dbReference type="Gene3D" id="4.10.60.10">
    <property type="entry name" value="Zinc finger, CCHC-type"/>
    <property type="match status" value="1"/>
</dbReference>
<dbReference type="PROSITE" id="PS50158">
    <property type="entry name" value="ZF_CCHC"/>
    <property type="match status" value="1"/>
</dbReference>
<feature type="domain" description="CCHC-type" evidence="2">
    <location>
        <begin position="248"/>
        <end position="263"/>
    </location>
</feature>
<keyword evidence="1" id="KW-0479">Metal-binding</keyword>
<evidence type="ECO:0000256" key="1">
    <source>
        <dbReference type="PROSITE-ProRule" id="PRU00047"/>
    </source>
</evidence>
<evidence type="ECO:0000259" key="2">
    <source>
        <dbReference type="PROSITE" id="PS50158"/>
    </source>
</evidence>
<comment type="caution">
    <text evidence="3">The sequence shown here is derived from an EMBL/GenBank/DDBJ whole genome shotgun (WGS) entry which is preliminary data.</text>
</comment>
<organism evidence="3 4">
    <name type="scientific">Plutella xylostella</name>
    <name type="common">Diamondback moth</name>
    <name type="synonym">Plutella maculipennis</name>
    <dbReference type="NCBI Taxonomy" id="51655"/>
    <lineage>
        <taxon>Eukaryota</taxon>
        <taxon>Metazoa</taxon>
        <taxon>Ecdysozoa</taxon>
        <taxon>Arthropoda</taxon>
        <taxon>Hexapoda</taxon>
        <taxon>Insecta</taxon>
        <taxon>Pterygota</taxon>
        <taxon>Neoptera</taxon>
        <taxon>Endopterygota</taxon>
        <taxon>Lepidoptera</taxon>
        <taxon>Glossata</taxon>
        <taxon>Ditrysia</taxon>
        <taxon>Yponomeutoidea</taxon>
        <taxon>Plutellidae</taxon>
        <taxon>Plutella</taxon>
    </lineage>
</organism>
<keyword evidence="1" id="KW-0863">Zinc-finger</keyword>
<dbReference type="SMART" id="SM00343">
    <property type="entry name" value="ZnF_C2HC"/>
    <property type="match status" value="2"/>
</dbReference>
<dbReference type="EMBL" id="JAHIBW010000014">
    <property type="protein sequence ID" value="KAG7305008.1"/>
    <property type="molecule type" value="Genomic_DNA"/>
</dbReference>
<gene>
    <name evidence="3" type="ORF">JYU34_010447</name>
</gene>
<sequence length="284" mass="31644">MANSGFGQYGNNLTFDHRTQDWSIFISRFNQYCLANDLTDDTDKAGKRRCAILLTALVEDTYRVARDLVFPESLDKIVLLTLVDKLNQHFQSKKCSFAERYNFYKAEQRPGEDLAEWAARVRSLAQFCGFNTELDTALRDRFVLGLENAKEKEKLFSESMDTLTFSKALELAQSVRCARLALQSTSVTSAAVAAAGSDVFALRAAAAPGGAGGPRAASPATNPISRKCVVCGYKNHTKNECRYAEYPCKKCNQKGHLSRMCKSKIKRNNFLAQDADDILEDLTM</sequence>
<evidence type="ECO:0000313" key="4">
    <source>
        <dbReference type="Proteomes" id="UP000823941"/>
    </source>
</evidence>
<dbReference type="PANTHER" id="PTHR33198:SF19">
    <property type="entry name" value="CCHC-TYPE DOMAIN-CONTAINING PROTEIN"/>
    <property type="match status" value="1"/>
</dbReference>
<proteinExistence type="predicted"/>
<dbReference type="InterPro" id="IPR036875">
    <property type="entry name" value="Znf_CCHC_sf"/>
</dbReference>